<dbReference type="GO" id="GO:0030424">
    <property type="term" value="C:axon"/>
    <property type="evidence" value="ECO:0007669"/>
    <property type="project" value="TreeGrafter"/>
</dbReference>
<dbReference type="GO" id="GO:0071526">
    <property type="term" value="P:semaphorin-plexin signaling pathway"/>
    <property type="evidence" value="ECO:0007669"/>
    <property type="project" value="TreeGrafter"/>
</dbReference>
<dbReference type="Ensembl" id="ENSSRHT00000017759.1">
    <property type="protein sequence ID" value="ENSSRHP00000017202.1"/>
    <property type="gene ID" value="ENSSRHG00000009412.1"/>
</dbReference>
<dbReference type="InterPro" id="IPR015943">
    <property type="entry name" value="WD40/YVTN_repeat-like_dom_sf"/>
</dbReference>
<evidence type="ECO:0000313" key="5">
    <source>
        <dbReference type="Proteomes" id="UP000472270"/>
    </source>
</evidence>
<dbReference type="InterPro" id="IPR001627">
    <property type="entry name" value="Semap_dom"/>
</dbReference>
<keyword evidence="1" id="KW-0325">Glycoprotein</keyword>
<dbReference type="GO" id="GO:0001755">
    <property type="term" value="P:neural crest cell migration"/>
    <property type="evidence" value="ECO:0007669"/>
    <property type="project" value="TreeGrafter"/>
</dbReference>
<dbReference type="PROSITE" id="PS51004">
    <property type="entry name" value="SEMA"/>
    <property type="match status" value="1"/>
</dbReference>
<dbReference type="PANTHER" id="PTHR11036:SF71">
    <property type="entry name" value="SEMAPHORIN-3AA"/>
    <property type="match status" value="1"/>
</dbReference>
<dbReference type="GO" id="GO:0098978">
    <property type="term" value="C:glutamatergic synapse"/>
    <property type="evidence" value="ECO:0007669"/>
    <property type="project" value="TreeGrafter"/>
</dbReference>
<dbReference type="GO" id="GO:0030215">
    <property type="term" value="F:semaphorin receptor binding"/>
    <property type="evidence" value="ECO:0007669"/>
    <property type="project" value="InterPro"/>
</dbReference>
<evidence type="ECO:0000313" key="4">
    <source>
        <dbReference type="Ensembl" id="ENSSRHP00000017202.1"/>
    </source>
</evidence>
<dbReference type="InterPro" id="IPR036352">
    <property type="entry name" value="Semap_dom_sf"/>
</dbReference>
<dbReference type="GO" id="GO:0005886">
    <property type="term" value="C:plasma membrane"/>
    <property type="evidence" value="ECO:0007669"/>
    <property type="project" value="TreeGrafter"/>
</dbReference>
<keyword evidence="5" id="KW-1185">Reference proteome</keyword>
<dbReference type="SUPFAM" id="SSF101912">
    <property type="entry name" value="Sema domain"/>
    <property type="match status" value="1"/>
</dbReference>
<reference evidence="4" key="1">
    <citation type="submission" date="2025-08" db="UniProtKB">
        <authorList>
            <consortium name="Ensembl"/>
        </authorList>
    </citation>
    <scope>IDENTIFICATION</scope>
</reference>
<dbReference type="GO" id="GO:0008045">
    <property type="term" value="P:motor neuron axon guidance"/>
    <property type="evidence" value="ECO:0007669"/>
    <property type="project" value="TreeGrafter"/>
</dbReference>
<reference evidence="4" key="2">
    <citation type="submission" date="2025-09" db="UniProtKB">
        <authorList>
            <consortium name="Ensembl"/>
        </authorList>
    </citation>
    <scope>IDENTIFICATION</scope>
</reference>
<dbReference type="GO" id="GO:0038191">
    <property type="term" value="F:neuropilin binding"/>
    <property type="evidence" value="ECO:0007669"/>
    <property type="project" value="TreeGrafter"/>
</dbReference>
<accession>A0A673GV46</accession>
<evidence type="ECO:0000259" key="3">
    <source>
        <dbReference type="PROSITE" id="PS51004"/>
    </source>
</evidence>
<gene>
    <name evidence="4" type="primary">LOC107720400</name>
</gene>
<name>A0A673GV46_9TELE</name>
<dbReference type="InterPro" id="IPR027231">
    <property type="entry name" value="Semaphorin"/>
</dbReference>
<comment type="caution">
    <text evidence="2">Lacks conserved residue(s) required for the propagation of feature annotation.</text>
</comment>
<dbReference type="SMART" id="SM00630">
    <property type="entry name" value="Sema"/>
    <property type="match status" value="1"/>
</dbReference>
<dbReference type="Gene3D" id="2.130.10.10">
    <property type="entry name" value="YVTN repeat-like/Quinoprotein amine dehydrogenase"/>
    <property type="match status" value="1"/>
</dbReference>
<feature type="domain" description="Sema" evidence="3">
    <location>
        <begin position="1"/>
        <end position="226"/>
    </location>
</feature>
<evidence type="ECO:0000256" key="2">
    <source>
        <dbReference type="PROSITE-ProRule" id="PRU00352"/>
    </source>
</evidence>
<dbReference type="GO" id="GO:0045499">
    <property type="term" value="F:chemorepellent activity"/>
    <property type="evidence" value="ECO:0007669"/>
    <property type="project" value="TreeGrafter"/>
</dbReference>
<dbReference type="Proteomes" id="UP000472270">
    <property type="component" value="Unassembled WGS sequence"/>
</dbReference>
<organism evidence="4 5">
    <name type="scientific">Sinocyclocheilus rhinocerous</name>
    <dbReference type="NCBI Taxonomy" id="307959"/>
    <lineage>
        <taxon>Eukaryota</taxon>
        <taxon>Metazoa</taxon>
        <taxon>Chordata</taxon>
        <taxon>Craniata</taxon>
        <taxon>Vertebrata</taxon>
        <taxon>Euteleostomi</taxon>
        <taxon>Actinopterygii</taxon>
        <taxon>Neopterygii</taxon>
        <taxon>Teleostei</taxon>
        <taxon>Ostariophysi</taxon>
        <taxon>Cypriniformes</taxon>
        <taxon>Cyprinidae</taxon>
        <taxon>Cyprininae</taxon>
        <taxon>Sinocyclocheilus</taxon>
    </lineage>
</organism>
<proteinExistence type="predicted"/>
<protein>
    <submittedName>
        <fullName evidence="4">Semaphorin-3aa-like</fullName>
    </submittedName>
</protein>
<evidence type="ECO:0000256" key="1">
    <source>
        <dbReference type="ARBA" id="ARBA00023180"/>
    </source>
</evidence>
<dbReference type="PANTHER" id="PTHR11036">
    <property type="entry name" value="SEMAPHORIN"/>
    <property type="match status" value="1"/>
</dbReference>
<dbReference type="GO" id="GO:0030335">
    <property type="term" value="P:positive regulation of cell migration"/>
    <property type="evidence" value="ECO:0007669"/>
    <property type="project" value="TreeGrafter"/>
</dbReference>
<dbReference type="GO" id="GO:0005615">
    <property type="term" value="C:extracellular space"/>
    <property type="evidence" value="ECO:0007669"/>
    <property type="project" value="TreeGrafter"/>
</dbReference>
<dbReference type="AlphaFoldDB" id="A0A673GV46"/>
<sequence length="226" mass="26065">MYTFLYNIYDNLVTFTGLANSSGYDTFLMDEERGRLLVGAEDHVFSFDLVNINRDVKQVYFLCCLFQKECSNFVRVLQPYNQTHIYICGTGAFHPICKRAEDNIFRLDANYFENGRGKSPYDPKMQSSSLLIDGELYSGTSADFMGRDFAIFRTLGSHHPIRTEQHDSRWLNGKNPRFLGIHLIPESDNPEDDKIFLFFKENAMDGEHTGKATISRIGQLCKRMCF</sequence>